<dbReference type="Pfam" id="PF12483">
    <property type="entry name" value="GIDE"/>
    <property type="match status" value="1"/>
</dbReference>
<keyword evidence="4" id="KW-0808">Transferase</keyword>
<keyword evidence="9" id="KW-0862">Zinc</keyword>
<gene>
    <name evidence="14" type="ORF">KIW84_064612</name>
</gene>
<evidence type="ECO:0000256" key="8">
    <source>
        <dbReference type="ARBA" id="ARBA00022786"/>
    </source>
</evidence>
<evidence type="ECO:0000256" key="6">
    <source>
        <dbReference type="ARBA" id="ARBA00022723"/>
    </source>
</evidence>
<keyword evidence="8" id="KW-0833">Ubl conjugation pathway</keyword>
<comment type="subcellular location">
    <subcellularLocation>
        <location evidence="2">Membrane</location>
        <topology evidence="2">Multi-pass membrane protein</topology>
    </subcellularLocation>
</comment>
<keyword evidence="6" id="KW-0479">Metal-binding</keyword>
<sequence>MKCDDDDSWKLSSTILSSVPKEVPWYLDDGTDRVHVVGTRGATDFVLPAENSTFEESGRTLVCETFDNRRREKTIGFKRIERGLPVGTSLNVVWIFTGFLVGLSLCGVIILYDERDTGIKLVFPF</sequence>
<dbReference type="GO" id="GO:0008270">
    <property type="term" value="F:zinc ion binding"/>
    <property type="evidence" value="ECO:0007669"/>
    <property type="project" value="UniProtKB-KW"/>
</dbReference>
<keyword evidence="5 12" id="KW-0812">Transmembrane</keyword>
<organism evidence="14 15">
    <name type="scientific">Pisum sativum</name>
    <name type="common">Garden pea</name>
    <name type="synonym">Lathyrus oleraceus</name>
    <dbReference type="NCBI Taxonomy" id="3888"/>
    <lineage>
        <taxon>Eukaryota</taxon>
        <taxon>Viridiplantae</taxon>
        <taxon>Streptophyta</taxon>
        <taxon>Embryophyta</taxon>
        <taxon>Tracheophyta</taxon>
        <taxon>Spermatophyta</taxon>
        <taxon>Magnoliopsida</taxon>
        <taxon>eudicotyledons</taxon>
        <taxon>Gunneridae</taxon>
        <taxon>Pentapetalae</taxon>
        <taxon>rosids</taxon>
        <taxon>fabids</taxon>
        <taxon>Fabales</taxon>
        <taxon>Fabaceae</taxon>
        <taxon>Papilionoideae</taxon>
        <taxon>50 kb inversion clade</taxon>
        <taxon>NPAAA clade</taxon>
        <taxon>Hologalegina</taxon>
        <taxon>IRL clade</taxon>
        <taxon>Fabeae</taxon>
        <taxon>Lathyrus</taxon>
    </lineage>
</organism>
<dbReference type="GO" id="GO:0016020">
    <property type="term" value="C:membrane"/>
    <property type="evidence" value="ECO:0007669"/>
    <property type="project" value="UniProtKB-SubCell"/>
</dbReference>
<evidence type="ECO:0000256" key="12">
    <source>
        <dbReference type="SAM" id="Phobius"/>
    </source>
</evidence>
<dbReference type="AlphaFoldDB" id="A0A9D4WAQ9"/>
<dbReference type="EMBL" id="JAMSHJ010000006">
    <property type="protein sequence ID" value="KAI5399314.1"/>
    <property type="molecule type" value="Genomic_DNA"/>
</dbReference>
<evidence type="ECO:0000256" key="7">
    <source>
        <dbReference type="ARBA" id="ARBA00022771"/>
    </source>
</evidence>
<evidence type="ECO:0000256" key="10">
    <source>
        <dbReference type="ARBA" id="ARBA00022989"/>
    </source>
</evidence>
<comment type="caution">
    <text evidence="14">The sequence shown here is derived from an EMBL/GenBank/DDBJ whole genome shotgun (WGS) entry which is preliminary data.</text>
</comment>
<evidence type="ECO:0000313" key="14">
    <source>
        <dbReference type="EMBL" id="KAI5399314.1"/>
    </source>
</evidence>
<evidence type="ECO:0000259" key="13">
    <source>
        <dbReference type="Pfam" id="PF12483"/>
    </source>
</evidence>
<dbReference type="InterPro" id="IPR044231">
    <property type="entry name" value="SP1/SPL1"/>
</dbReference>
<proteinExistence type="predicted"/>
<evidence type="ECO:0000256" key="4">
    <source>
        <dbReference type="ARBA" id="ARBA00022679"/>
    </source>
</evidence>
<dbReference type="Proteomes" id="UP001058974">
    <property type="component" value="Chromosome 6"/>
</dbReference>
<keyword evidence="10 12" id="KW-1133">Transmembrane helix</keyword>
<dbReference type="GO" id="GO:0016567">
    <property type="term" value="P:protein ubiquitination"/>
    <property type="evidence" value="ECO:0007669"/>
    <property type="project" value="InterPro"/>
</dbReference>
<dbReference type="Gramene" id="Psat06G0461200-T1">
    <property type="protein sequence ID" value="KAI5399314.1"/>
    <property type="gene ID" value="KIW84_064612"/>
</dbReference>
<dbReference type="EC" id="2.3.2.27" evidence="3"/>
<keyword evidence="7" id="KW-0863">Zinc-finger</keyword>
<dbReference type="PANTHER" id="PTHR47568:SF2">
    <property type="entry name" value="E3 UBIQUITIN-PROTEIN LIGASE SP1-RELATED"/>
    <property type="match status" value="1"/>
</dbReference>
<reference evidence="14 15" key="1">
    <citation type="journal article" date="2022" name="Nat. Genet.">
        <title>Improved pea reference genome and pan-genome highlight genomic features and evolutionary characteristics.</title>
        <authorList>
            <person name="Yang T."/>
            <person name="Liu R."/>
            <person name="Luo Y."/>
            <person name="Hu S."/>
            <person name="Wang D."/>
            <person name="Wang C."/>
            <person name="Pandey M.K."/>
            <person name="Ge S."/>
            <person name="Xu Q."/>
            <person name="Li N."/>
            <person name="Li G."/>
            <person name="Huang Y."/>
            <person name="Saxena R.K."/>
            <person name="Ji Y."/>
            <person name="Li M."/>
            <person name="Yan X."/>
            <person name="He Y."/>
            <person name="Liu Y."/>
            <person name="Wang X."/>
            <person name="Xiang C."/>
            <person name="Varshney R.K."/>
            <person name="Ding H."/>
            <person name="Gao S."/>
            <person name="Zong X."/>
        </authorList>
    </citation>
    <scope>NUCLEOTIDE SEQUENCE [LARGE SCALE GENOMIC DNA]</scope>
    <source>
        <strain evidence="14 15">cv. Zhongwan 6</strain>
    </source>
</reference>
<dbReference type="Gramene" id="Psat6g168880.1">
    <property type="protein sequence ID" value="Psat6g168880.1.cds"/>
    <property type="gene ID" value="Psat6g168880"/>
</dbReference>
<evidence type="ECO:0000256" key="9">
    <source>
        <dbReference type="ARBA" id="ARBA00022833"/>
    </source>
</evidence>
<feature type="domain" description="E3 Ubiquitin ligase MUL1-like" evidence="13">
    <location>
        <begin position="8"/>
        <end position="93"/>
    </location>
</feature>
<accession>A0A9D4WAQ9</accession>
<evidence type="ECO:0000256" key="11">
    <source>
        <dbReference type="ARBA" id="ARBA00023136"/>
    </source>
</evidence>
<name>A0A9D4WAQ9_PEA</name>
<dbReference type="InterPro" id="IPR022170">
    <property type="entry name" value="MUL1-like"/>
</dbReference>
<comment type="catalytic activity">
    <reaction evidence="1">
        <text>S-ubiquitinyl-[E2 ubiquitin-conjugating enzyme]-L-cysteine + [acceptor protein]-L-lysine = [E2 ubiquitin-conjugating enzyme]-L-cysteine + N(6)-ubiquitinyl-[acceptor protein]-L-lysine.</text>
        <dbReference type="EC" id="2.3.2.27"/>
    </reaction>
</comment>
<evidence type="ECO:0000313" key="15">
    <source>
        <dbReference type="Proteomes" id="UP001058974"/>
    </source>
</evidence>
<keyword evidence="15" id="KW-1185">Reference proteome</keyword>
<keyword evidence="11 12" id="KW-0472">Membrane</keyword>
<dbReference type="GO" id="GO:0061630">
    <property type="term" value="F:ubiquitin protein ligase activity"/>
    <property type="evidence" value="ECO:0007669"/>
    <property type="project" value="UniProtKB-EC"/>
</dbReference>
<evidence type="ECO:0000256" key="3">
    <source>
        <dbReference type="ARBA" id="ARBA00012483"/>
    </source>
</evidence>
<evidence type="ECO:0000256" key="1">
    <source>
        <dbReference type="ARBA" id="ARBA00000900"/>
    </source>
</evidence>
<protein>
    <recommendedName>
        <fullName evidence="3">RING-type E3 ubiquitin transferase</fullName>
        <ecNumber evidence="3">2.3.2.27</ecNumber>
    </recommendedName>
</protein>
<feature type="transmembrane region" description="Helical" evidence="12">
    <location>
        <begin position="92"/>
        <end position="112"/>
    </location>
</feature>
<evidence type="ECO:0000256" key="5">
    <source>
        <dbReference type="ARBA" id="ARBA00022692"/>
    </source>
</evidence>
<evidence type="ECO:0000256" key="2">
    <source>
        <dbReference type="ARBA" id="ARBA00004141"/>
    </source>
</evidence>
<dbReference type="PANTHER" id="PTHR47568">
    <property type="match status" value="1"/>
</dbReference>